<evidence type="ECO:0000313" key="2">
    <source>
        <dbReference type="Proteomes" id="UP001140087"/>
    </source>
</evidence>
<keyword evidence="2" id="KW-1185">Reference proteome</keyword>
<protein>
    <submittedName>
        <fullName evidence="1">Uncharacterized protein</fullName>
    </submittedName>
</protein>
<name>A0ACC1L567_9FUNG</name>
<accession>A0ACC1L567</accession>
<reference evidence="1" key="1">
    <citation type="submission" date="2022-07" db="EMBL/GenBank/DDBJ databases">
        <title>Phylogenomic reconstructions and comparative analyses of Kickxellomycotina fungi.</title>
        <authorList>
            <person name="Reynolds N.K."/>
            <person name="Stajich J.E."/>
            <person name="Barry K."/>
            <person name="Grigoriev I.V."/>
            <person name="Crous P."/>
            <person name="Smith M.E."/>
        </authorList>
    </citation>
    <scope>NUCLEOTIDE SEQUENCE</scope>
    <source>
        <strain evidence="1">BCRC 34780</strain>
    </source>
</reference>
<evidence type="ECO:0000313" key="1">
    <source>
        <dbReference type="EMBL" id="KAJ2801095.1"/>
    </source>
</evidence>
<organism evidence="1 2">
    <name type="scientific">Coemansia helicoidea</name>
    <dbReference type="NCBI Taxonomy" id="1286919"/>
    <lineage>
        <taxon>Eukaryota</taxon>
        <taxon>Fungi</taxon>
        <taxon>Fungi incertae sedis</taxon>
        <taxon>Zoopagomycota</taxon>
        <taxon>Kickxellomycotina</taxon>
        <taxon>Kickxellomycetes</taxon>
        <taxon>Kickxellales</taxon>
        <taxon>Kickxellaceae</taxon>
        <taxon>Coemansia</taxon>
    </lineage>
</organism>
<dbReference type="EMBL" id="JANBUN010000833">
    <property type="protein sequence ID" value="KAJ2801095.1"/>
    <property type="molecule type" value="Genomic_DNA"/>
</dbReference>
<comment type="caution">
    <text evidence="1">The sequence shown here is derived from an EMBL/GenBank/DDBJ whole genome shotgun (WGS) entry which is preliminary data.</text>
</comment>
<gene>
    <name evidence="1" type="ORF">H4R21_002918</name>
</gene>
<sequence>MKEPITDGISRRDDEHDGSTQTTPPPGYSFPTHKLAKTLQGQLRSRDPRRPGRRW</sequence>
<proteinExistence type="predicted"/>
<dbReference type="Proteomes" id="UP001140087">
    <property type="component" value="Unassembled WGS sequence"/>
</dbReference>